<accession>A0A4C1T440</accession>
<feature type="region of interest" description="Disordered" evidence="1">
    <location>
        <begin position="68"/>
        <end position="92"/>
    </location>
</feature>
<dbReference type="Proteomes" id="UP000299102">
    <property type="component" value="Unassembled WGS sequence"/>
</dbReference>
<protein>
    <submittedName>
        <fullName evidence="2">Uncharacterized protein</fullName>
    </submittedName>
</protein>
<evidence type="ECO:0000313" key="2">
    <source>
        <dbReference type="EMBL" id="GBP08330.1"/>
    </source>
</evidence>
<name>A0A4C1T440_EUMVA</name>
<sequence>MVPYPLREWSDILSICGRYFLGAEAISPVLAHVQGQRGPGHERQCDQPCKPGLDISIDKANLVISVVAHGGPPRGEGPGRVEGRRRAPRASG</sequence>
<reference evidence="2 3" key="1">
    <citation type="journal article" date="2019" name="Commun. Biol.">
        <title>The bagworm genome reveals a unique fibroin gene that provides high tensile strength.</title>
        <authorList>
            <person name="Kono N."/>
            <person name="Nakamura H."/>
            <person name="Ohtoshi R."/>
            <person name="Tomita M."/>
            <person name="Numata K."/>
            <person name="Arakawa K."/>
        </authorList>
    </citation>
    <scope>NUCLEOTIDE SEQUENCE [LARGE SCALE GENOMIC DNA]</scope>
</reference>
<keyword evidence="3" id="KW-1185">Reference proteome</keyword>
<organism evidence="2 3">
    <name type="scientific">Eumeta variegata</name>
    <name type="common">Bagworm moth</name>
    <name type="synonym">Eumeta japonica</name>
    <dbReference type="NCBI Taxonomy" id="151549"/>
    <lineage>
        <taxon>Eukaryota</taxon>
        <taxon>Metazoa</taxon>
        <taxon>Ecdysozoa</taxon>
        <taxon>Arthropoda</taxon>
        <taxon>Hexapoda</taxon>
        <taxon>Insecta</taxon>
        <taxon>Pterygota</taxon>
        <taxon>Neoptera</taxon>
        <taxon>Endopterygota</taxon>
        <taxon>Lepidoptera</taxon>
        <taxon>Glossata</taxon>
        <taxon>Ditrysia</taxon>
        <taxon>Tineoidea</taxon>
        <taxon>Psychidae</taxon>
        <taxon>Oiketicinae</taxon>
        <taxon>Eumeta</taxon>
    </lineage>
</organism>
<evidence type="ECO:0000313" key="3">
    <source>
        <dbReference type="Proteomes" id="UP000299102"/>
    </source>
</evidence>
<dbReference type="AlphaFoldDB" id="A0A4C1T440"/>
<comment type="caution">
    <text evidence="2">The sequence shown here is derived from an EMBL/GenBank/DDBJ whole genome shotgun (WGS) entry which is preliminary data.</text>
</comment>
<evidence type="ECO:0000256" key="1">
    <source>
        <dbReference type="SAM" id="MobiDB-lite"/>
    </source>
</evidence>
<dbReference type="EMBL" id="BGZK01000030">
    <property type="protein sequence ID" value="GBP08330.1"/>
    <property type="molecule type" value="Genomic_DNA"/>
</dbReference>
<proteinExistence type="predicted"/>
<gene>
    <name evidence="2" type="ORF">EVAR_78802_1</name>
</gene>